<accession>A0AAW2H0L9</accession>
<dbReference type="PROSITE" id="PS51885">
    <property type="entry name" value="NEPRILYSIN"/>
    <property type="match status" value="1"/>
</dbReference>
<dbReference type="PRINTS" id="PR00786">
    <property type="entry name" value="NEPRILYSIN"/>
</dbReference>
<dbReference type="InterPro" id="IPR018497">
    <property type="entry name" value="Peptidase_M13_C"/>
</dbReference>
<sequence length="177" mass="20472">MNYGAIGFVIGHEITHGFDDQGRQFNKEGNLVDWWESETKKRYLKRAECIIHQYGNYTVKDVGLNLNGINTQGENIADNGGIKEAYYAYKEWVKRNKPEKKLPGLSYSPEQMFWISAANSWCSKYRPEAMKLRITTGFHSPGEFRVRGPLSNMEEFSRDFNCPVGSRMNPEKKCTVW</sequence>
<name>A0AAW2H0L9_9HYME</name>
<dbReference type="Gene3D" id="3.40.390.10">
    <property type="entry name" value="Collagenase (Catalytic Domain)"/>
    <property type="match status" value="1"/>
</dbReference>
<dbReference type="SUPFAM" id="SSF55486">
    <property type="entry name" value="Metalloproteases ('zincins'), catalytic domain"/>
    <property type="match status" value="1"/>
</dbReference>
<dbReference type="EMBL" id="JADYXP020000001">
    <property type="protein sequence ID" value="KAL0132927.1"/>
    <property type="molecule type" value="Genomic_DNA"/>
</dbReference>
<dbReference type="InterPro" id="IPR000718">
    <property type="entry name" value="Peptidase_M13"/>
</dbReference>
<gene>
    <name evidence="2" type="ORF">PUN28_000572</name>
</gene>
<dbReference type="GO" id="GO:0004222">
    <property type="term" value="F:metalloendopeptidase activity"/>
    <property type="evidence" value="ECO:0007669"/>
    <property type="project" value="InterPro"/>
</dbReference>
<comment type="caution">
    <text evidence="2">The sequence shown here is derived from an EMBL/GenBank/DDBJ whole genome shotgun (WGS) entry which is preliminary data.</text>
</comment>
<proteinExistence type="predicted"/>
<evidence type="ECO:0000313" key="3">
    <source>
        <dbReference type="Proteomes" id="UP001430953"/>
    </source>
</evidence>
<evidence type="ECO:0000259" key="1">
    <source>
        <dbReference type="Pfam" id="PF01431"/>
    </source>
</evidence>
<dbReference type="GO" id="GO:0005886">
    <property type="term" value="C:plasma membrane"/>
    <property type="evidence" value="ECO:0007669"/>
    <property type="project" value="TreeGrafter"/>
</dbReference>
<protein>
    <recommendedName>
        <fullName evidence="1">Peptidase M13 C-terminal domain-containing protein</fullName>
    </recommendedName>
</protein>
<dbReference type="GO" id="GO:0016485">
    <property type="term" value="P:protein processing"/>
    <property type="evidence" value="ECO:0007669"/>
    <property type="project" value="TreeGrafter"/>
</dbReference>
<feature type="domain" description="Peptidase M13 C-terminal" evidence="1">
    <location>
        <begin position="1"/>
        <end position="176"/>
    </location>
</feature>
<dbReference type="Pfam" id="PF01431">
    <property type="entry name" value="Peptidase_M13"/>
    <property type="match status" value="1"/>
</dbReference>
<organism evidence="2 3">
    <name type="scientific">Cardiocondyla obscurior</name>
    <dbReference type="NCBI Taxonomy" id="286306"/>
    <lineage>
        <taxon>Eukaryota</taxon>
        <taxon>Metazoa</taxon>
        <taxon>Ecdysozoa</taxon>
        <taxon>Arthropoda</taxon>
        <taxon>Hexapoda</taxon>
        <taxon>Insecta</taxon>
        <taxon>Pterygota</taxon>
        <taxon>Neoptera</taxon>
        <taxon>Endopterygota</taxon>
        <taxon>Hymenoptera</taxon>
        <taxon>Apocrita</taxon>
        <taxon>Aculeata</taxon>
        <taxon>Formicoidea</taxon>
        <taxon>Formicidae</taxon>
        <taxon>Myrmicinae</taxon>
        <taxon>Cardiocondyla</taxon>
    </lineage>
</organism>
<evidence type="ECO:0000313" key="2">
    <source>
        <dbReference type="EMBL" id="KAL0132927.1"/>
    </source>
</evidence>
<keyword evidence="3" id="KW-1185">Reference proteome</keyword>
<dbReference type="InterPro" id="IPR024079">
    <property type="entry name" value="MetalloPept_cat_dom_sf"/>
</dbReference>
<dbReference type="AlphaFoldDB" id="A0AAW2H0L9"/>
<reference evidence="2 3" key="1">
    <citation type="submission" date="2023-03" db="EMBL/GenBank/DDBJ databases">
        <title>High recombination rates correlate with genetic variation in Cardiocondyla obscurior ants.</title>
        <authorList>
            <person name="Errbii M."/>
        </authorList>
    </citation>
    <scope>NUCLEOTIDE SEQUENCE [LARGE SCALE GENOMIC DNA]</scope>
    <source>
        <strain evidence="2">Alpha-2009</strain>
        <tissue evidence="2">Whole body</tissue>
    </source>
</reference>
<dbReference type="PANTHER" id="PTHR11733">
    <property type="entry name" value="ZINC METALLOPROTEASE FAMILY M13 NEPRILYSIN-RELATED"/>
    <property type="match status" value="1"/>
</dbReference>
<dbReference type="CDD" id="cd08662">
    <property type="entry name" value="M13"/>
    <property type="match status" value="1"/>
</dbReference>
<dbReference type="Proteomes" id="UP001430953">
    <property type="component" value="Unassembled WGS sequence"/>
</dbReference>
<dbReference type="PANTHER" id="PTHR11733:SF224">
    <property type="entry name" value="NEPRILYSIN-2"/>
    <property type="match status" value="1"/>
</dbReference>